<comment type="caution">
    <text evidence="1">The sequence shown here is derived from an EMBL/GenBank/DDBJ whole genome shotgun (WGS) entry which is preliminary data.</text>
</comment>
<dbReference type="Gene3D" id="1.25.40.20">
    <property type="entry name" value="Ankyrin repeat-containing domain"/>
    <property type="match status" value="4"/>
</dbReference>
<dbReference type="InterPro" id="IPR036770">
    <property type="entry name" value="Ankyrin_rpt-contain_sf"/>
</dbReference>
<dbReference type="AlphaFoldDB" id="A0AA86PC13"/>
<organism evidence="1">
    <name type="scientific">Hexamita inflata</name>
    <dbReference type="NCBI Taxonomy" id="28002"/>
    <lineage>
        <taxon>Eukaryota</taxon>
        <taxon>Metamonada</taxon>
        <taxon>Diplomonadida</taxon>
        <taxon>Hexamitidae</taxon>
        <taxon>Hexamitinae</taxon>
        <taxon>Hexamita</taxon>
    </lineage>
</organism>
<gene>
    <name evidence="1" type="ORF">HINF_LOCUS22646</name>
    <name evidence="4" type="ORF">HINF_LOCUS25482</name>
    <name evidence="5" type="ORF">HINF_LOCUS27261</name>
    <name evidence="6" type="ORF">HINF_LOCUS42422</name>
    <name evidence="2" type="ORF">HINF_LOCUS46370</name>
    <name evidence="3" type="ORF">HINF_LOCUS50687</name>
</gene>
<dbReference type="Proteomes" id="UP001642409">
    <property type="component" value="Unassembled WGS sequence"/>
</dbReference>
<reference evidence="1" key="1">
    <citation type="submission" date="2023-06" db="EMBL/GenBank/DDBJ databases">
        <authorList>
            <person name="Kurt Z."/>
        </authorList>
    </citation>
    <scope>NUCLEOTIDE SEQUENCE</scope>
</reference>
<dbReference type="PANTHER" id="PTHR24120">
    <property type="entry name" value="GH07239P"/>
    <property type="match status" value="1"/>
</dbReference>
<keyword evidence="7" id="KW-1185">Reference proteome</keyword>
<name>A0AA86PC13_9EUKA</name>
<accession>A0AA86PC13</accession>
<evidence type="ECO:0000313" key="1">
    <source>
        <dbReference type="EMBL" id="CAI9935001.1"/>
    </source>
</evidence>
<dbReference type="PANTHER" id="PTHR24120:SF4">
    <property type="entry name" value="GH07239P"/>
    <property type="match status" value="1"/>
</dbReference>
<evidence type="ECO:0000313" key="2">
    <source>
        <dbReference type="EMBL" id="CAI9958725.1"/>
    </source>
</evidence>
<dbReference type="EMBL" id="CATOUU010000590">
    <property type="protein sequence ID" value="CAI9935001.1"/>
    <property type="molecule type" value="Genomic_DNA"/>
</dbReference>
<evidence type="ECO:0000313" key="4">
    <source>
        <dbReference type="EMBL" id="CAL6016387.1"/>
    </source>
</evidence>
<dbReference type="InterPro" id="IPR002110">
    <property type="entry name" value="Ankyrin_rpt"/>
</dbReference>
<dbReference type="EMBL" id="CAXDID020000084">
    <property type="protein sequence ID" value="CAL6020083.1"/>
    <property type="molecule type" value="Genomic_DNA"/>
</dbReference>
<dbReference type="EMBL" id="CATOUU010000964">
    <property type="protein sequence ID" value="CAI9963042.1"/>
    <property type="molecule type" value="Genomic_DNA"/>
</dbReference>
<dbReference type="Pfam" id="PF00023">
    <property type="entry name" value="Ank"/>
    <property type="match status" value="1"/>
</dbReference>
<dbReference type="SUPFAM" id="SSF48403">
    <property type="entry name" value="Ankyrin repeat"/>
    <property type="match status" value="2"/>
</dbReference>
<dbReference type="EMBL" id="CAXDID020000076">
    <property type="protein sequence ID" value="CAL6016387.1"/>
    <property type="molecule type" value="Genomic_DNA"/>
</dbReference>
<evidence type="ECO:0000313" key="5">
    <source>
        <dbReference type="EMBL" id="CAL6020083.1"/>
    </source>
</evidence>
<protein>
    <submittedName>
        <fullName evidence="1">Ankyrin repeat protein 2</fullName>
    </submittedName>
    <submittedName>
        <fullName evidence="4">Ankyrin_repeat protein 2</fullName>
    </submittedName>
</protein>
<dbReference type="Pfam" id="PF12796">
    <property type="entry name" value="Ank_2"/>
    <property type="match status" value="1"/>
</dbReference>
<dbReference type="SMART" id="SM00248">
    <property type="entry name" value="ANK"/>
    <property type="match status" value="9"/>
</dbReference>
<evidence type="ECO:0000313" key="6">
    <source>
        <dbReference type="EMBL" id="CAL6047884.1"/>
    </source>
</evidence>
<dbReference type="EMBL" id="CATOUU010000909">
    <property type="protein sequence ID" value="CAI9958725.1"/>
    <property type="molecule type" value="Genomic_DNA"/>
</dbReference>
<proteinExistence type="predicted"/>
<dbReference type="EMBL" id="CAXDID020000173">
    <property type="protein sequence ID" value="CAL6047884.1"/>
    <property type="molecule type" value="Genomic_DNA"/>
</dbReference>
<evidence type="ECO:0000313" key="7">
    <source>
        <dbReference type="Proteomes" id="UP001642409"/>
    </source>
</evidence>
<evidence type="ECO:0000313" key="3">
    <source>
        <dbReference type="EMBL" id="CAI9963042.1"/>
    </source>
</evidence>
<reference evidence="4 7" key="2">
    <citation type="submission" date="2024-07" db="EMBL/GenBank/DDBJ databases">
        <authorList>
            <person name="Akdeniz Z."/>
        </authorList>
    </citation>
    <scope>NUCLEOTIDE SEQUENCE [LARGE SCALE GENOMIC DNA]</scope>
</reference>
<sequence>MIKAHKPKIPKYELQSYTELMYAAATNDYNRVIDTVMTYARQFSTNGYTALMLSILNGNLEIAEFLTHYEAGCIHEKNRSALMISVDKGHYNIAKLLISEARLFDRDNKSALYYVIKQGFPDQDKNFTFYSQLLQRESDQYFSPGYYNTLGLVIQNSFTIQAPLLQIILDVEGLKPCNCNSNIFPLQYAAINNNSQIVDMMLEKFNTQQLLAQSPLHALAKHDLTFQINKFGKFLKARNVLGETALMICCQSKSKNPLEFLTVESKMKTVEGKTALMYAAKSQFSQGVDILLSIEGNMKDEYDKSALCYLAENQQLEMDKNIAYKMIFKLVEKDKKAIEICIQENNTEMFRLLSKHSKDNYMHAALKYNFPEAMVYYKNFDPILDENLNTLLMTAQAQGQSQYVNHYIDQINAQNVFGETALIIAVKRLQDYEKIHPELLKESNILDYARKSALEYALEQKKFTFARLLKDSVDTIDWRGRNIVGRSTGSLMQLFSEKDLSKFQGKKDYFNKPNGEWILGADIFGRVKAYWNRLIEVTNEQWLFVEE</sequence>